<dbReference type="Proteomes" id="UP000225706">
    <property type="component" value="Unassembled WGS sequence"/>
</dbReference>
<dbReference type="GO" id="GO:0003676">
    <property type="term" value="F:nucleic acid binding"/>
    <property type="evidence" value="ECO:0007669"/>
    <property type="project" value="InterPro"/>
</dbReference>
<organism evidence="2 3">
    <name type="scientific">Stylophora pistillata</name>
    <name type="common">Smooth cauliflower coral</name>
    <dbReference type="NCBI Taxonomy" id="50429"/>
    <lineage>
        <taxon>Eukaryota</taxon>
        <taxon>Metazoa</taxon>
        <taxon>Cnidaria</taxon>
        <taxon>Anthozoa</taxon>
        <taxon>Hexacorallia</taxon>
        <taxon>Scleractinia</taxon>
        <taxon>Astrocoeniina</taxon>
        <taxon>Pocilloporidae</taxon>
        <taxon>Stylophora</taxon>
    </lineage>
</organism>
<dbReference type="PANTHER" id="PTHR37984:SF8">
    <property type="entry name" value="CCHC-TYPE DOMAIN-CONTAINING PROTEIN"/>
    <property type="match status" value="1"/>
</dbReference>
<evidence type="ECO:0000313" key="3">
    <source>
        <dbReference type="Proteomes" id="UP000225706"/>
    </source>
</evidence>
<proteinExistence type="predicted"/>
<accession>A0A2B4RDS1</accession>
<feature type="domain" description="Reverse transcriptase/retrotransposon-derived protein RNase H-like" evidence="1">
    <location>
        <begin position="79"/>
        <end position="170"/>
    </location>
</feature>
<dbReference type="GO" id="GO:0004519">
    <property type="term" value="F:endonuclease activity"/>
    <property type="evidence" value="ECO:0007669"/>
    <property type="project" value="UniProtKB-KW"/>
</dbReference>
<gene>
    <name evidence="2" type="primary">pol</name>
    <name evidence="2" type="ORF">AWC38_SpisGene19207</name>
</gene>
<keyword evidence="3" id="KW-1185">Reference proteome</keyword>
<dbReference type="GO" id="GO:0003964">
    <property type="term" value="F:RNA-directed DNA polymerase activity"/>
    <property type="evidence" value="ECO:0007669"/>
    <property type="project" value="UniProtKB-KW"/>
</dbReference>
<dbReference type="Pfam" id="PF17919">
    <property type="entry name" value="RT_RNaseH_2"/>
    <property type="match status" value="1"/>
</dbReference>
<dbReference type="SUPFAM" id="SSF53098">
    <property type="entry name" value="Ribonuclease H-like"/>
    <property type="match status" value="1"/>
</dbReference>
<dbReference type="FunFam" id="3.30.70.270:FF:000063">
    <property type="entry name" value="Zinc knuckle domaincontaining protein"/>
    <property type="match status" value="1"/>
</dbReference>
<dbReference type="PANTHER" id="PTHR37984">
    <property type="entry name" value="PROTEIN CBG26694"/>
    <property type="match status" value="1"/>
</dbReference>
<dbReference type="InterPro" id="IPR036397">
    <property type="entry name" value="RNaseH_sf"/>
</dbReference>
<dbReference type="SUPFAM" id="SSF56672">
    <property type="entry name" value="DNA/RNA polymerases"/>
    <property type="match status" value="1"/>
</dbReference>
<reference evidence="3" key="1">
    <citation type="journal article" date="2017" name="bioRxiv">
        <title>Comparative analysis of the genomes of Stylophora pistillata and Acropora digitifera provides evidence for extensive differences between species of corals.</title>
        <authorList>
            <person name="Voolstra C.R."/>
            <person name="Li Y."/>
            <person name="Liew Y.J."/>
            <person name="Baumgarten S."/>
            <person name="Zoccola D."/>
            <person name="Flot J.-F."/>
            <person name="Tambutte S."/>
            <person name="Allemand D."/>
            <person name="Aranda M."/>
        </authorList>
    </citation>
    <scope>NUCLEOTIDE SEQUENCE [LARGE SCALE GENOMIC DNA]</scope>
</reference>
<dbReference type="AlphaFoldDB" id="A0A2B4RDS1"/>
<dbReference type="STRING" id="50429.A0A2B4RDS1"/>
<comment type="caution">
    <text evidence="2">The sequence shown here is derived from an EMBL/GenBank/DDBJ whole genome shotgun (WGS) entry which is preliminary data.</text>
</comment>
<dbReference type="GO" id="GO:0016787">
    <property type="term" value="F:hydrolase activity"/>
    <property type="evidence" value="ECO:0007669"/>
    <property type="project" value="UniProtKB-KW"/>
</dbReference>
<protein>
    <submittedName>
        <fullName evidence="2">Retrovirus-related Pol polyprotein from transposon 17.6</fullName>
    </submittedName>
</protein>
<dbReference type="InterPro" id="IPR043502">
    <property type="entry name" value="DNA/RNA_pol_sf"/>
</dbReference>
<name>A0A2B4RDS1_STYPI</name>
<dbReference type="InterPro" id="IPR012337">
    <property type="entry name" value="RNaseH-like_sf"/>
</dbReference>
<dbReference type="EMBL" id="LSMT01000540">
    <property type="protein sequence ID" value="PFX16514.1"/>
    <property type="molecule type" value="Genomic_DNA"/>
</dbReference>
<dbReference type="InterPro" id="IPR050951">
    <property type="entry name" value="Retrovirus_Pol_polyprotein"/>
</dbReference>
<evidence type="ECO:0000313" key="2">
    <source>
        <dbReference type="EMBL" id="PFX16514.1"/>
    </source>
</evidence>
<dbReference type="OrthoDB" id="10053647at2759"/>
<dbReference type="InterPro" id="IPR043128">
    <property type="entry name" value="Rev_trsase/Diguanyl_cyclase"/>
</dbReference>
<sequence length="684" mass="78148">MFKCSQVPFIGHLLTSEGLKNMKVEAICNMPKPEDVQAIQRFVNAVKYLSRFLEDLSDMSEPLRRLTHKGAPWKWPHEQEEREAFTKIEKAVSTAPVLKFFTPNEPVDGEGDASEKGIGVALMQEGQPVTYASRSLTKAKQNYSQIEKELLAEVFGMEHNHQYVYGRKVTLWTDHKPLEIIAKKPLAAAPKRLQRLMMRLTQYDVEIKYRRDPEMYLADTLSRAYLPQEHHPEKADQEVERIHSVNFLSISEPQIQEILEETAKEPVLQTLKATIPNGWPSQRKELPPELHEYFKVKDELATQDDIIFKGPKCVIPKSLRLKIKEKLHQSHIGIQGLPVYFSDYFEIDELHKSKTGGTVIGKLKKRFATHGIPDTFHSDNGPPFSSNWRNTPTEGMKSSPAQRMFSRRTRTLLPTSKKLLKPQLVTDVRERKLQRKEDQTRYYNQNVKELSSLVKGNVVRMKPQASDGKQRWTKAGLIRPGMVGKQPTHSQHQACETPPPQHSDPVGCFRMQCQAKPDAADCKLDSEVFQVPNQSFGPFTIDLFANKNNAQLERFYSYLPDPRAEQFDAPVQPWREENAYAFPPFNLISKCLKKISLEGATLLIVCLVWPAQAWYPYLLQLLTSNPVLLPSHNNLLLDPLGNRHPLIINNSPPLAGWRVSGITSLQKAYQKKLQIFSSLPNADQ</sequence>
<dbReference type="Gene3D" id="3.30.70.270">
    <property type="match status" value="1"/>
</dbReference>
<dbReference type="InterPro" id="IPR041577">
    <property type="entry name" value="RT_RNaseH_2"/>
</dbReference>
<dbReference type="CDD" id="cd09274">
    <property type="entry name" value="RNase_HI_RT_Ty3"/>
    <property type="match status" value="1"/>
</dbReference>
<dbReference type="Gene3D" id="3.30.420.10">
    <property type="entry name" value="Ribonuclease H-like superfamily/Ribonuclease H"/>
    <property type="match status" value="1"/>
</dbReference>
<evidence type="ECO:0000259" key="1">
    <source>
        <dbReference type="Pfam" id="PF17919"/>
    </source>
</evidence>